<dbReference type="PANTHER" id="PTHR11685">
    <property type="entry name" value="RBR FAMILY RING FINGER AND IBR DOMAIN-CONTAINING"/>
    <property type="match status" value="1"/>
</dbReference>
<dbReference type="InterPro" id="IPR002867">
    <property type="entry name" value="IBR_dom"/>
</dbReference>
<dbReference type="SUPFAM" id="SSF57850">
    <property type="entry name" value="RING/U-box"/>
    <property type="match status" value="6"/>
</dbReference>
<keyword evidence="10" id="KW-0833">Ubl conjugation pathway</keyword>
<evidence type="ECO:0000259" key="14">
    <source>
        <dbReference type="PROSITE" id="PS51873"/>
    </source>
</evidence>
<dbReference type="InterPro" id="IPR013083">
    <property type="entry name" value="Znf_RING/FYVE/PHD"/>
</dbReference>
<dbReference type="Pfam" id="PF13456">
    <property type="entry name" value="RVT_3"/>
    <property type="match status" value="2"/>
</dbReference>
<evidence type="ECO:0000256" key="5">
    <source>
        <dbReference type="ARBA" id="ARBA00012251"/>
    </source>
</evidence>
<dbReference type="InterPro" id="IPR001841">
    <property type="entry name" value="Znf_RING"/>
</dbReference>
<evidence type="ECO:0000313" key="15">
    <source>
        <dbReference type="EMBL" id="KAD4384480.1"/>
    </source>
</evidence>
<evidence type="ECO:0000256" key="2">
    <source>
        <dbReference type="ARBA" id="ARBA00001947"/>
    </source>
</evidence>
<dbReference type="InterPro" id="IPR012337">
    <property type="entry name" value="RNaseH-like_sf"/>
</dbReference>
<dbReference type="EMBL" id="SZYD01000013">
    <property type="protein sequence ID" value="KAD4384480.1"/>
    <property type="molecule type" value="Genomic_DNA"/>
</dbReference>
<keyword evidence="7" id="KW-0479">Metal-binding</keyword>
<comment type="caution">
    <text evidence="15">The sequence shown here is derived from an EMBL/GenBank/DDBJ whole genome shotgun (WGS) entry which is preliminary data.</text>
</comment>
<dbReference type="InterPro" id="IPR017907">
    <property type="entry name" value="Znf_RING_CS"/>
</dbReference>
<dbReference type="GO" id="GO:0016567">
    <property type="term" value="P:protein ubiquitination"/>
    <property type="evidence" value="ECO:0007669"/>
    <property type="project" value="UniProtKB-UniPathway"/>
</dbReference>
<evidence type="ECO:0000256" key="11">
    <source>
        <dbReference type="ARBA" id="ARBA00022833"/>
    </source>
</evidence>
<comment type="cofactor">
    <cofactor evidence="2">
        <name>Zn(2+)</name>
        <dbReference type="ChEBI" id="CHEBI:29105"/>
    </cofactor>
</comment>
<keyword evidence="11" id="KW-0862">Zinc</keyword>
<feature type="domain" description="RING-type" evidence="13">
    <location>
        <begin position="214"/>
        <end position="261"/>
    </location>
</feature>
<dbReference type="FunFam" id="3.30.420.10:FF:000076">
    <property type="entry name" value="RBR-type E3 ubiquitin transferase"/>
    <property type="match status" value="1"/>
</dbReference>
<comment type="similarity">
    <text evidence="4">Belongs to the RBR family. Ariadne subfamily.</text>
</comment>
<comment type="catalytic activity">
    <reaction evidence="1">
        <text>[E2 ubiquitin-conjugating enzyme]-S-ubiquitinyl-L-cysteine + [acceptor protein]-L-lysine = [E2 ubiquitin-conjugating enzyme]-L-cysteine + [acceptor protein]-N(6)-ubiquitinyl-L-lysine.</text>
        <dbReference type="EC" id="2.3.2.31"/>
    </reaction>
</comment>
<dbReference type="UniPathway" id="UPA00143"/>
<dbReference type="InterPro" id="IPR044066">
    <property type="entry name" value="TRIAD_supradom"/>
</dbReference>
<evidence type="ECO:0000256" key="3">
    <source>
        <dbReference type="ARBA" id="ARBA00003976"/>
    </source>
</evidence>
<dbReference type="PROSITE" id="PS00518">
    <property type="entry name" value="ZF_RING_1"/>
    <property type="match status" value="2"/>
</dbReference>
<name>A0A5N6N440_9ASTR</name>
<evidence type="ECO:0000256" key="9">
    <source>
        <dbReference type="ARBA" id="ARBA00022771"/>
    </source>
</evidence>
<dbReference type="Gene3D" id="3.30.420.10">
    <property type="entry name" value="Ribonuclease H-like superfamily/Ribonuclease H"/>
    <property type="match status" value="2"/>
</dbReference>
<dbReference type="OrthoDB" id="9977870at2759"/>
<dbReference type="GO" id="GO:0061630">
    <property type="term" value="F:ubiquitin protein ligase activity"/>
    <property type="evidence" value="ECO:0007669"/>
    <property type="project" value="UniProtKB-EC"/>
</dbReference>
<evidence type="ECO:0000313" key="16">
    <source>
        <dbReference type="Proteomes" id="UP000326396"/>
    </source>
</evidence>
<evidence type="ECO:0000256" key="4">
    <source>
        <dbReference type="ARBA" id="ARBA00005884"/>
    </source>
</evidence>
<dbReference type="InterPro" id="IPR031127">
    <property type="entry name" value="E3_UB_ligase_RBR"/>
</dbReference>
<dbReference type="CDD" id="cd22582">
    <property type="entry name" value="BRcat_RBR_unk"/>
    <property type="match status" value="2"/>
</dbReference>
<keyword evidence="16" id="KW-1185">Reference proteome</keyword>
<dbReference type="EC" id="2.3.2.31" evidence="5"/>
<dbReference type="GO" id="GO:0003676">
    <property type="term" value="F:nucleic acid binding"/>
    <property type="evidence" value="ECO:0007669"/>
    <property type="project" value="InterPro"/>
</dbReference>
<keyword evidence="8" id="KW-0677">Repeat</keyword>
<dbReference type="PROSITE" id="PS51873">
    <property type="entry name" value="TRIAD"/>
    <property type="match status" value="2"/>
</dbReference>
<dbReference type="FunFam" id="3.30.40.10:FF:000230">
    <property type="entry name" value="RBR-type E3 ubiquitin transferase"/>
    <property type="match status" value="1"/>
</dbReference>
<dbReference type="GO" id="GO:0008270">
    <property type="term" value="F:zinc ion binding"/>
    <property type="evidence" value="ECO:0007669"/>
    <property type="project" value="UniProtKB-KW"/>
</dbReference>
<evidence type="ECO:0000256" key="12">
    <source>
        <dbReference type="PROSITE-ProRule" id="PRU00175"/>
    </source>
</evidence>
<dbReference type="CDD" id="cd22584">
    <property type="entry name" value="Rcat_RBR_unk"/>
    <property type="match status" value="2"/>
</dbReference>
<keyword evidence="9 12" id="KW-0863">Zinc-finger</keyword>
<dbReference type="Proteomes" id="UP000326396">
    <property type="component" value="Linkage Group LG3"/>
</dbReference>
<dbReference type="SUPFAM" id="SSF53098">
    <property type="entry name" value="Ribonuclease H-like"/>
    <property type="match status" value="2"/>
</dbReference>
<protein>
    <recommendedName>
        <fullName evidence="5">RBR-type E3 ubiquitin transferase</fullName>
        <ecNumber evidence="5">2.3.2.31</ecNumber>
    </recommendedName>
</protein>
<sequence length="951" mass="107962">MEVDDGNDQLSGEFHEFAAGVGASSDLDFAFQLQMQEAITASLKPSSSSSANVEVFNVYFKGLVSNETVSNVRMSFAGIGAAICDASGRCVFESRKSFLLDAGGRGIEGDLVELEALMEALDVAVNLELKRVHILCDNDSVYQYLTGKTRPKHKKIVTLIDKLNLIQNKLIYHALIHVKQDDIKFVYKLAKDAIISEATKWTLSDPCVTIVYHCTICFGYLHHDQMFSVNKCQHTYCFTCMRKHVEAKLLQGQLPKCPHEKCESTITIESCKKFLNPESYKLMRLRVKEASIPPADKVYCPFSNCSALMSRNEVNECTPASSSTVGGDTGMRKCVECNMLFCINCKVAWHNNITCSDYMKSFLFKSSNDAKLKSLATKNRWRECIKCKNLIELAAGCYHIYCRCGYEFCYTCGAEWTNKKPTCKCLLWDERNIVYPFRVTSQPGVLPKEAGAAVATEYSAGRGLEYKFLSNRQPLNFQVPHPLSGNIVTQVNSITLYIPGTFLLPTRNHKPSFRHHPPAGKHTVLKMFEVEWRRMQKNLNRLMHDQLFVRRILDVPDNEWRRTDDNLNKRFGLYQSSNEEAFKVYFKSFVSVKVSLVGVGVAIYDARDRCVFELRKHFLIDGDGGPVDSYVMEIRALIEGLHAALSFGMNRVDVFSDNKKVYEYLTGKDRPTNKTAVTLVDALILIQKKIGYHIRSPSLARQKNVKFAKALAKTATDSKETKPAKSTHEQCTICLKCVTKSKMFSVKQCLHRYCCLCMNEHVKSKLHQCQMPKCPHEQCSSKLEIESCKEFLTKELYDIMSSRIKEASIVPSERVYCPFSKCSALMSKTELQHAASTSSRVDGKRKCVECHRSFCINCKVPWHYTSTCSNYMKDFPDQIADEVQLKSLATSNHWRQCVNCMHMIELAAGCHHITCRCGYEFCYRCGAVREKKKATCSCPTWDLNHIIYDAR</sequence>
<gene>
    <name evidence="15" type="ORF">E3N88_24648</name>
</gene>
<dbReference type="InterPro" id="IPR002156">
    <property type="entry name" value="RNaseH_domain"/>
</dbReference>
<dbReference type="InterPro" id="IPR036397">
    <property type="entry name" value="RNaseH_sf"/>
</dbReference>
<dbReference type="PROSITE" id="PS50089">
    <property type="entry name" value="ZF_RING_2"/>
    <property type="match status" value="2"/>
</dbReference>
<proteinExistence type="inferred from homology"/>
<evidence type="ECO:0000256" key="10">
    <source>
        <dbReference type="ARBA" id="ARBA00022786"/>
    </source>
</evidence>
<evidence type="ECO:0000256" key="7">
    <source>
        <dbReference type="ARBA" id="ARBA00022723"/>
    </source>
</evidence>
<reference evidence="15 16" key="1">
    <citation type="submission" date="2019-05" db="EMBL/GenBank/DDBJ databases">
        <title>Mikania micrantha, genome provides insights into the molecular mechanism of rapid growth.</title>
        <authorList>
            <person name="Liu B."/>
        </authorList>
    </citation>
    <scope>NUCLEOTIDE SEQUENCE [LARGE SCALE GENOMIC DNA]</scope>
    <source>
        <strain evidence="15">NLD-2019</strain>
        <tissue evidence="15">Leaf</tissue>
    </source>
</reference>
<dbReference type="GO" id="GO:0004523">
    <property type="term" value="F:RNA-DNA hybrid ribonuclease activity"/>
    <property type="evidence" value="ECO:0007669"/>
    <property type="project" value="InterPro"/>
</dbReference>
<dbReference type="SMART" id="SM00647">
    <property type="entry name" value="IBR"/>
    <property type="match status" value="4"/>
</dbReference>
<feature type="domain" description="RING-type" evidence="13">
    <location>
        <begin position="731"/>
        <end position="778"/>
    </location>
</feature>
<evidence type="ECO:0000259" key="13">
    <source>
        <dbReference type="PROSITE" id="PS50089"/>
    </source>
</evidence>
<dbReference type="Gene3D" id="3.30.40.10">
    <property type="entry name" value="Zinc/RING finger domain, C3HC4 (zinc finger)"/>
    <property type="match status" value="2"/>
</dbReference>
<dbReference type="AlphaFoldDB" id="A0A5N6N440"/>
<accession>A0A5N6N440</accession>
<comment type="function">
    <text evidence="3">Might act as an E3 ubiquitin-protein ligase, or as part of E3 complex, which accepts ubiquitin from specific E2 ubiquitin-conjugating enzymes and then transfers it to substrates.</text>
</comment>
<dbReference type="Pfam" id="PF01485">
    <property type="entry name" value="IBR"/>
    <property type="match status" value="4"/>
</dbReference>
<feature type="domain" description="RING-type" evidence="14">
    <location>
        <begin position="210"/>
        <end position="429"/>
    </location>
</feature>
<evidence type="ECO:0000256" key="1">
    <source>
        <dbReference type="ARBA" id="ARBA00001798"/>
    </source>
</evidence>
<organism evidence="15 16">
    <name type="scientific">Mikania micrantha</name>
    <name type="common">bitter vine</name>
    <dbReference type="NCBI Taxonomy" id="192012"/>
    <lineage>
        <taxon>Eukaryota</taxon>
        <taxon>Viridiplantae</taxon>
        <taxon>Streptophyta</taxon>
        <taxon>Embryophyta</taxon>
        <taxon>Tracheophyta</taxon>
        <taxon>Spermatophyta</taxon>
        <taxon>Magnoliopsida</taxon>
        <taxon>eudicotyledons</taxon>
        <taxon>Gunneridae</taxon>
        <taxon>Pentapetalae</taxon>
        <taxon>asterids</taxon>
        <taxon>campanulids</taxon>
        <taxon>Asterales</taxon>
        <taxon>Asteraceae</taxon>
        <taxon>Asteroideae</taxon>
        <taxon>Heliantheae alliance</taxon>
        <taxon>Eupatorieae</taxon>
        <taxon>Mikania</taxon>
    </lineage>
</organism>
<keyword evidence="6" id="KW-0808">Transferase</keyword>
<evidence type="ECO:0000256" key="8">
    <source>
        <dbReference type="ARBA" id="ARBA00022737"/>
    </source>
</evidence>
<dbReference type="Gene3D" id="1.20.120.1750">
    <property type="match status" value="2"/>
</dbReference>
<evidence type="ECO:0000256" key="6">
    <source>
        <dbReference type="ARBA" id="ARBA00022679"/>
    </source>
</evidence>
<feature type="domain" description="RING-type" evidence="14">
    <location>
        <begin position="727"/>
        <end position="942"/>
    </location>
</feature>